<accession>A0A1F5ZSC0</accession>
<dbReference type="AlphaFoldDB" id="A0A1F5ZSC0"/>
<feature type="signal peptide" evidence="1">
    <location>
        <begin position="1"/>
        <end position="29"/>
    </location>
</feature>
<feature type="chain" id="PRO_5009522898" evidence="1">
    <location>
        <begin position="30"/>
        <end position="167"/>
    </location>
</feature>
<dbReference type="EMBL" id="MFJL01000026">
    <property type="protein sequence ID" value="OGG15349.1"/>
    <property type="molecule type" value="Genomic_DNA"/>
</dbReference>
<comment type="caution">
    <text evidence="2">The sequence shown here is derived from an EMBL/GenBank/DDBJ whole genome shotgun (WGS) entry which is preliminary data.</text>
</comment>
<sequence length="167" mass="18965">MISRKVILPALAVIAIGGATVFSITPAHAQNTTSPLSDLVQKIAQKFGLDKNQVQSVFDEYENQRKQTMMQNMQKREEDRLTQLVKDGKITDAQKTLILDKLSVLKSKHKPEDFKNMSQDELKKRFQAEQDEIKAWAQSQNIDPTYLRPGFGMRGIGMHGKGMGWFK</sequence>
<name>A0A1F5ZSC0_9BACT</name>
<dbReference type="STRING" id="1798382.A3D77_07450"/>
<proteinExistence type="predicted"/>
<organism evidence="2 3">
    <name type="scientific">Candidatus Gottesmanbacteria bacterium RIFCSPHIGHO2_02_FULL_39_11</name>
    <dbReference type="NCBI Taxonomy" id="1798382"/>
    <lineage>
        <taxon>Bacteria</taxon>
        <taxon>Candidatus Gottesmaniibacteriota</taxon>
    </lineage>
</organism>
<evidence type="ECO:0000313" key="3">
    <source>
        <dbReference type="Proteomes" id="UP000176923"/>
    </source>
</evidence>
<keyword evidence="1" id="KW-0732">Signal</keyword>
<evidence type="ECO:0000256" key="1">
    <source>
        <dbReference type="SAM" id="SignalP"/>
    </source>
</evidence>
<gene>
    <name evidence="2" type="ORF">A3D77_07450</name>
</gene>
<reference evidence="2 3" key="1">
    <citation type="journal article" date="2016" name="Nat. Commun.">
        <title>Thousands of microbial genomes shed light on interconnected biogeochemical processes in an aquifer system.</title>
        <authorList>
            <person name="Anantharaman K."/>
            <person name="Brown C.T."/>
            <person name="Hug L.A."/>
            <person name="Sharon I."/>
            <person name="Castelle C.J."/>
            <person name="Probst A.J."/>
            <person name="Thomas B.C."/>
            <person name="Singh A."/>
            <person name="Wilkins M.J."/>
            <person name="Karaoz U."/>
            <person name="Brodie E.L."/>
            <person name="Williams K.H."/>
            <person name="Hubbard S.S."/>
            <person name="Banfield J.F."/>
        </authorList>
    </citation>
    <scope>NUCLEOTIDE SEQUENCE [LARGE SCALE GENOMIC DNA]</scope>
</reference>
<protein>
    <submittedName>
        <fullName evidence="2">Uncharacterized protein</fullName>
    </submittedName>
</protein>
<dbReference type="Proteomes" id="UP000176923">
    <property type="component" value="Unassembled WGS sequence"/>
</dbReference>
<evidence type="ECO:0000313" key="2">
    <source>
        <dbReference type="EMBL" id="OGG15349.1"/>
    </source>
</evidence>